<reference evidence="2 3" key="1">
    <citation type="journal article" date="2020" name="ISME J.">
        <title>Uncovering the hidden diversity of litter-decomposition mechanisms in mushroom-forming fungi.</title>
        <authorList>
            <person name="Floudas D."/>
            <person name="Bentzer J."/>
            <person name="Ahren D."/>
            <person name="Johansson T."/>
            <person name="Persson P."/>
            <person name="Tunlid A."/>
        </authorList>
    </citation>
    <scope>NUCLEOTIDE SEQUENCE [LARGE SCALE GENOMIC DNA]</scope>
    <source>
        <strain evidence="2 3">CBS 406.79</strain>
    </source>
</reference>
<proteinExistence type="predicted"/>
<evidence type="ECO:0000313" key="2">
    <source>
        <dbReference type="EMBL" id="KAF5393423.1"/>
    </source>
</evidence>
<feature type="region of interest" description="Disordered" evidence="1">
    <location>
        <begin position="1"/>
        <end position="20"/>
    </location>
</feature>
<evidence type="ECO:0000256" key="1">
    <source>
        <dbReference type="SAM" id="MobiDB-lite"/>
    </source>
</evidence>
<evidence type="ECO:0000313" key="3">
    <source>
        <dbReference type="Proteomes" id="UP000518752"/>
    </source>
</evidence>
<dbReference type="AlphaFoldDB" id="A0A8H5I1G9"/>
<keyword evidence="3" id="KW-1185">Reference proteome</keyword>
<name>A0A8H5I1G9_9AGAR</name>
<dbReference type="OrthoDB" id="3344950at2759"/>
<dbReference type="Proteomes" id="UP000518752">
    <property type="component" value="Unassembled WGS sequence"/>
</dbReference>
<gene>
    <name evidence="2" type="ORF">D9757_000773</name>
</gene>
<dbReference type="EMBL" id="JAACJN010000002">
    <property type="protein sequence ID" value="KAF5393423.1"/>
    <property type="molecule type" value="Genomic_DNA"/>
</dbReference>
<accession>A0A8H5I1G9</accession>
<protein>
    <submittedName>
        <fullName evidence="2">Uncharacterized protein</fullName>
    </submittedName>
</protein>
<organism evidence="2 3">
    <name type="scientific">Collybiopsis confluens</name>
    <dbReference type="NCBI Taxonomy" id="2823264"/>
    <lineage>
        <taxon>Eukaryota</taxon>
        <taxon>Fungi</taxon>
        <taxon>Dikarya</taxon>
        <taxon>Basidiomycota</taxon>
        <taxon>Agaricomycotina</taxon>
        <taxon>Agaricomycetes</taxon>
        <taxon>Agaricomycetidae</taxon>
        <taxon>Agaricales</taxon>
        <taxon>Marasmiineae</taxon>
        <taxon>Omphalotaceae</taxon>
        <taxon>Collybiopsis</taxon>
    </lineage>
</organism>
<sequence>MASSEEINLNEPHAPHPNSLEAFGRVINDIKKSVYLSRKDWDKHEPKMWARAAGISDKELVDFTLENDLIVVRSAAVSYGTIILGKIRIPAINDSEGEGYIHVRIHDPPNRGTEDVKFHSIFTDEGNKTADGQPTTWRAVQTKDTPLEFFNE</sequence>
<comment type="caution">
    <text evidence="2">The sequence shown here is derived from an EMBL/GenBank/DDBJ whole genome shotgun (WGS) entry which is preliminary data.</text>
</comment>